<proteinExistence type="predicted"/>
<dbReference type="RefSeq" id="WP_265788067.1">
    <property type="nucleotide sequence ID" value="NZ_BAABRS010000001.1"/>
</dbReference>
<dbReference type="Pfam" id="PF17170">
    <property type="entry name" value="DUF5128"/>
    <property type="match status" value="1"/>
</dbReference>
<dbReference type="EMBL" id="JAJNDC010000001">
    <property type="protein sequence ID" value="MCW9712257.1"/>
    <property type="molecule type" value="Genomic_DNA"/>
</dbReference>
<evidence type="ECO:0008006" key="3">
    <source>
        <dbReference type="Google" id="ProtNLM"/>
    </source>
</evidence>
<dbReference type="Proteomes" id="UP001207337">
    <property type="component" value="Unassembled WGS sequence"/>
</dbReference>
<evidence type="ECO:0000313" key="2">
    <source>
        <dbReference type="Proteomes" id="UP001207337"/>
    </source>
</evidence>
<comment type="caution">
    <text evidence="1">The sequence shown here is derived from an EMBL/GenBank/DDBJ whole genome shotgun (WGS) entry which is preliminary data.</text>
</comment>
<protein>
    <recommendedName>
        <fullName evidence="3">6-bladed beta-propeller protein</fullName>
    </recommendedName>
</protein>
<organism evidence="1 2">
    <name type="scientific">Fodinibius salicampi</name>
    <dbReference type="NCBI Taxonomy" id="1920655"/>
    <lineage>
        <taxon>Bacteria</taxon>
        <taxon>Pseudomonadati</taxon>
        <taxon>Balneolota</taxon>
        <taxon>Balneolia</taxon>
        <taxon>Balneolales</taxon>
        <taxon>Balneolaceae</taxon>
        <taxon>Fodinibius</taxon>
    </lineage>
</organism>
<keyword evidence="2" id="KW-1185">Reference proteome</keyword>
<name>A0ABT3PWL9_9BACT</name>
<evidence type="ECO:0000313" key="1">
    <source>
        <dbReference type="EMBL" id="MCW9712257.1"/>
    </source>
</evidence>
<gene>
    <name evidence="1" type="ORF">LQ318_04985</name>
</gene>
<sequence>MKIITTMIKYLNVCLLIFLVNCSTEKEEKNISFNEKKVEEVSILLNADTTNEIASPAWIKSVSDGFLLYDAGIDEIAKFNLYGQKSFSFGSSGRGPGEFQSIGEFWKFDNIFLVYDINGQKLITYDYAGNLIKDIPLGFVDFPGMPSGIEAINSRQFVMPSGGKDGSLLTLVDIESESKKYVGDAVSEKYMVTQSPDERRQAIYSGNIPAIYKNNVLLSSNESGFFSFQQTTAILEKYSHSGALLWQKNLKVPAIDGLFEDLFEENKSRIDSGEFLLQFAYAFGISANNKGVGVLLNVRENRPVTIAWVPNDGEELTVITFRDLENPSPVPLRFAISEDSDIFFSSTLEGVIYRAEWPL</sequence>
<dbReference type="SUPFAM" id="SSF101898">
    <property type="entry name" value="NHL repeat"/>
    <property type="match status" value="1"/>
</dbReference>
<reference evidence="1 2" key="1">
    <citation type="submission" date="2021-11" db="EMBL/GenBank/DDBJ databases">
        <title>Aliifidinibius sp. nov., a new bacterium isolated from saline soil.</title>
        <authorList>
            <person name="Galisteo C."/>
            <person name="De La Haba R."/>
            <person name="Sanchez-Porro C."/>
            <person name="Ventosa A."/>
        </authorList>
    </citation>
    <scope>NUCLEOTIDE SEQUENCE [LARGE SCALE GENOMIC DNA]</scope>
    <source>
        <strain evidence="1 2">KACC 190600</strain>
    </source>
</reference>
<accession>A0ABT3PWL9</accession>